<name>A0A2H3DIF3_ARMGA</name>
<keyword evidence="1" id="KW-1133">Transmembrane helix</keyword>
<dbReference type="AlphaFoldDB" id="A0A2H3DIF3"/>
<keyword evidence="1" id="KW-0812">Transmembrane</keyword>
<protein>
    <submittedName>
        <fullName evidence="2">Uncharacterized protein</fullName>
    </submittedName>
</protein>
<evidence type="ECO:0000313" key="2">
    <source>
        <dbReference type="EMBL" id="PBK94989.1"/>
    </source>
</evidence>
<reference evidence="3" key="1">
    <citation type="journal article" date="2017" name="Nat. Ecol. Evol.">
        <title>Genome expansion and lineage-specific genetic innovations in the forest pathogenic fungi Armillaria.</title>
        <authorList>
            <person name="Sipos G."/>
            <person name="Prasanna A.N."/>
            <person name="Walter M.C."/>
            <person name="O'Connor E."/>
            <person name="Balint B."/>
            <person name="Krizsan K."/>
            <person name="Kiss B."/>
            <person name="Hess J."/>
            <person name="Varga T."/>
            <person name="Slot J."/>
            <person name="Riley R."/>
            <person name="Boka B."/>
            <person name="Rigling D."/>
            <person name="Barry K."/>
            <person name="Lee J."/>
            <person name="Mihaltcheva S."/>
            <person name="LaButti K."/>
            <person name="Lipzen A."/>
            <person name="Waldron R."/>
            <person name="Moloney N.M."/>
            <person name="Sperisen C."/>
            <person name="Kredics L."/>
            <person name="Vagvoelgyi C."/>
            <person name="Patrignani A."/>
            <person name="Fitzpatrick D."/>
            <person name="Nagy I."/>
            <person name="Doyle S."/>
            <person name="Anderson J.B."/>
            <person name="Grigoriev I.V."/>
            <person name="Gueldener U."/>
            <person name="Muensterkoetter M."/>
            <person name="Nagy L.G."/>
        </authorList>
    </citation>
    <scope>NUCLEOTIDE SEQUENCE [LARGE SCALE GENOMIC DNA]</scope>
    <source>
        <strain evidence="3">Ar21-2</strain>
    </source>
</reference>
<sequence>MPHGRSLCVPNVLRMIIFLTSLVLIRSFSRRDHALPCLRSLIQQPDHTMAHSDYEGSAPSAHESLKINRCLRSGDDSSLCDV</sequence>
<dbReference type="EMBL" id="KZ293653">
    <property type="protein sequence ID" value="PBK94989.1"/>
    <property type="molecule type" value="Genomic_DNA"/>
</dbReference>
<dbReference type="Proteomes" id="UP000217790">
    <property type="component" value="Unassembled WGS sequence"/>
</dbReference>
<gene>
    <name evidence="2" type="ORF">ARMGADRAFT_73536</name>
</gene>
<keyword evidence="1" id="KW-0472">Membrane</keyword>
<keyword evidence="3" id="KW-1185">Reference proteome</keyword>
<feature type="transmembrane region" description="Helical" evidence="1">
    <location>
        <begin position="12"/>
        <end position="29"/>
    </location>
</feature>
<accession>A0A2H3DIF3</accession>
<evidence type="ECO:0000313" key="3">
    <source>
        <dbReference type="Proteomes" id="UP000217790"/>
    </source>
</evidence>
<evidence type="ECO:0000256" key="1">
    <source>
        <dbReference type="SAM" id="Phobius"/>
    </source>
</evidence>
<organism evidence="2 3">
    <name type="scientific">Armillaria gallica</name>
    <name type="common">Bulbous honey fungus</name>
    <name type="synonym">Armillaria bulbosa</name>
    <dbReference type="NCBI Taxonomy" id="47427"/>
    <lineage>
        <taxon>Eukaryota</taxon>
        <taxon>Fungi</taxon>
        <taxon>Dikarya</taxon>
        <taxon>Basidiomycota</taxon>
        <taxon>Agaricomycotina</taxon>
        <taxon>Agaricomycetes</taxon>
        <taxon>Agaricomycetidae</taxon>
        <taxon>Agaricales</taxon>
        <taxon>Marasmiineae</taxon>
        <taxon>Physalacriaceae</taxon>
        <taxon>Armillaria</taxon>
    </lineage>
</organism>
<proteinExistence type="predicted"/>
<dbReference type="InParanoid" id="A0A2H3DIF3"/>